<organism evidence="1 2">
    <name type="scientific">Somion occarium</name>
    <dbReference type="NCBI Taxonomy" id="3059160"/>
    <lineage>
        <taxon>Eukaryota</taxon>
        <taxon>Fungi</taxon>
        <taxon>Dikarya</taxon>
        <taxon>Basidiomycota</taxon>
        <taxon>Agaricomycotina</taxon>
        <taxon>Agaricomycetes</taxon>
        <taxon>Polyporales</taxon>
        <taxon>Cerrenaceae</taxon>
        <taxon>Somion</taxon>
    </lineage>
</organism>
<keyword evidence="2" id="KW-1185">Reference proteome</keyword>
<dbReference type="EMBL" id="OZ037944">
    <property type="protein sequence ID" value="CAL1697099.1"/>
    <property type="molecule type" value="Genomic_DNA"/>
</dbReference>
<name>A0ABP1CQQ1_9APHY</name>
<proteinExistence type="predicted"/>
<reference evidence="2" key="1">
    <citation type="submission" date="2024-04" db="EMBL/GenBank/DDBJ databases">
        <authorList>
            <person name="Shaw F."/>
            <person name="Minotto A."/>
        </authorList>
    </citation>
    <scope>NUCLEOTIDE SEQUENCE [LARGE SCALE GENOMIC DNA]</scope>
</reference>
<evidence type="ECO:0000313" key="2">
    <source>
        <dbReference type="Proteomes" id="UP001497453"/>
    </source>
</evidence>
<gene>
    <name evidence="1" type="ORF">GFSPODELE1_LOCUS1482</name>
</gene>
<dbReference type="Proteomes" id="UP001497453">
    <property type="component" value="Chromosome 1"/>
</dbReference>
<sequence length="153" mass="17240">MNNKTCVEGSTLLRSSHSYKNIPASCHRSIRHQNGAYAATKRQAKMISSISFLCTISSFSTRIASHFLSAQASSDALKAYPVHVFQDSGRRDSITFEFKDEMHDGMRSFGIYVQSILEPDRVEKNNDFQLDCGAIHEYFNNDGSCIEKVRVAY</sequence>
<protein>
    <submittedName>
        <fullName evidence="1">Uncharacterized protein</fullName>
    </submittedName>
</protein>
<accession>A0ABP1CQQ1</accession>
<evidence type="ECO:0000313" key="1">
    <source>
        <dbReference type="EMBL" id="CAL1697099.1"/>
    </source>
</evidence>